<dbReference type="Proteomes" id="UP001054821">
    <property type="component" value="Chromosome 8"/>
</dbReference>
<keyword evidence="3" id="KW-1185">Reference proteome</keyword>
<dbReference type="InterPro" id="IPR053772">
    <property type="entry name" value="At1g61320/At1g61330-like"/>
</dbReference>
<gene>
    <name evidence="2" type="ORF">L3X38_044839</name>
</gene>
<dbReference type="InterPro" id="IPR055357">
    <property type="entry name" value="LRR_At1g61320_AtMIF1"/>
</dbReference>
<protein>
    <recommendedName>
        <fullName evidence="1">At1g61320/AtMIF1 LRR domain-containing protein</fullName>
    </recommendedName>
</protein>
<reference evidence="2 3" key="1">
    <citation type="journal article" date="2022" name="G3 (Bethesda)">
        <title>Whole-genome sequence and methylome profiling of the almond [Prunus dulcis (Mill.) D.A. Webb] cultivar 'Nonpareil'.</title>
        <authorList>
            <person name="D'Amico-Willman K.M."/>
            <person name="Ouma W.Z."/>
            <person name="Meulia T."/>
            <person name="Sideli G.M."/>
            <person name="Gradziel T.M."/>
            <person name="Fresnedo-Ramirez J."/>
        </authorList>
    </citation>
    <scope>NUCLEOTIDE SEQUENCE [LARGE SCALE GENOMIC DNA]</scope>
    <source>
        <strain evidence="2">Clone GOH B32 T37-40</strain>
    </source>
</reference>
<dbReference type="Gene3D" id="3.80.10.10">
    <property type="entry name" value="Ribonuclease Inhibitor"/>
    <property type="match status" value="1"/>
</dbReference>
<dbReference type="EMBL" id="JAJFAZ020000008">
    <property type="protein sequence ID" value="KAI5315663.1"/>
    <property type="molecule type" value="Genomic_DNA"/>
</dbReference>
<dbReference type="PANTHER" id="PTHR34145:SF68">
    <property type="entry name" value="FBD DOMAIN-CONTAINING PROTEIN"/>
    <property type="match status" value="1"/>
</dbReference>
<dbReference type="InterPro" id="IPR032675">
    <property type="entry name" value="LRR_dom_sf"/>
</dbReference>
<dbReference type="PANTHER" id="PTHR34145">
    <property type="entry name" value="OS02G0105600 PROTEIN"/>
    <property type="match status" value="1"/>
</dbReference>
<comment type="caution">
    <text evidence="2">The sequence shown here is derived from an EMBL/GenBank/DDBJ whole genome shotgun (WGS) entry which is preliminary data.</text>
</comment>
<sequence length="328" mass="37147">MFPSKPLGLGKEHLYPYTPNLHSCGYDIGFKFLKVLHFRSVDVTDDVLEYFLSNCPGLERLAVHRTKSLVNVRVGGSSVALKYLVGEHCLHLKSIEICDANLVSFIYKGQEINLVLSNVPFLVEVSISADPTSIDLPFTQLSCCLPQLETLMLDICEVYYNQKRAFPISENLKHLELIVEADHRWALHHLTYFLKAFPCLQRLAVKVDFVHLLLSPLPIVKIENDPEGGVGKVKKASACPHHCLKVVEIIGYRGRESAVKHVLYLIKSLVAPEKIIIDPVQLFEYPVERYPSGIDRGVEVVDEEEEVRDHAMQYLKRKVPSSIEFVCL</sequence>
<proteinExistence type="predicted"/>
<accession>A0AAD4UZP7</accession>
<dbReference type="SUPFAM" id="SSF52047">
    <property type="entry name" value="RNI-like"/>
    <property type="match status" value="1"/>
</dbReference>
<evidence type="ECO:0000313" key="2">
    <source>
        <dbReference type="EMBL" id="KAI5315663.1"/>
    </source>
</evidence>
<organism evidence="2 3">
    <name type="scientific">Prunus dulcis</name>
    <name type="common">Almond</name>
    <name type="synonym">Amygdalus dulcis</name>
    <dbReference type="NCBI Taxonomy" id="3755"/>
    <lineage>
        <taxon>Eukaryota</taxon>
        <taxon>Viridiplantae</taxon>
        <taxon>Streptophyta</taxon>
        <taxon>Embryophyta</taxon>
        <taxon>Tracheophyta</taxon>
        <taxon>Spermatophyta</taxon>
        <taxon>Magnoliopsida</taxon>
        <taxon>eudicotyledons</taxon>
        <taxon>Gunneridae</taxon>
        <taxon>Pentapetalae</taxon>
        <taxon>rosids</taxon>
        <taxon>fabids</taxon>
        <taxon>Rosales</taxon>
        <taxon>Rosaceae</taxon>
        <taxon>Amygdaloideae</taxon>
        <taxon>Amygdaleae</taxon>
        <taxon>Prunus</taxon>
    </lineage>
</organism>
<dbReference type="AlphaFoldDB" id="A0AAD4UZP7"/>
<feature type="domain" description="At1g61320/AtMIF1 LRR" evidence="1">
    <location>
        <begin position="30"/>
        <end position="325"/>
    </location>
</feature>
<dbReference type="Pfam" id="PF23622">
    <property type="entry name" value="LRR_At1g61320_AtMIF1"/>
    <property type="match status" value="1"/>
</dbReference>
<name>A0AAD4UZP7_PRUDU</name>
<evidence type="ECO:0000313" key="3">
    <source>
        <dbReference type="Proteomes" id="UP001054821"/>
    </source>
</evidence>
<evidence type="ECO:0000259" key="1">
    <source>
        <dbReference type="Pfam" id="PF23622"/>
    </source>
</evidence>